<organism evidence="3">
    <name type="scientific">Schistosoma curassoni</name>
    <dbReference type="NCBI Taxonomy" id="6186"/>
    <lineage>
        <taxon>Eukaryota</taxon>
        <taxon>Metazoa</taxon>
        <taxon>Spiralia</taxon>
        <taxon>Lophotrochozoa</taxon>
        <taxon>Platyhelminthes</taxon>
        <taxon>Trematoda</taxon>
        <taxon>Digenea</taxon>
        <taxon>Strigeidida</taxon>
        <taxon>Schistosomatoidea</taxon>
        <taxon>Schistosomatidae</taxon>
        <taxon>Schistosoma</taxon>
    </lineage>
</organism>
<dbReference type="EMBL" id="UZAK01037895">
    <property type="protein sequence ID" value="VDP59908.1"/>
    <property type="molecule type" value="Genomic_DNA"/>
</dbReference>
<dbReference type="AlphaFoldDB" id="A0A183KKZ8"/>
<evidence type="ECO:0000313" key="2">
    <source>
        <dbReference type="Proteomes" id="UP000279833"/>
    </source>
</evidence>
<accession>A0A183KKZ8</accession>
<dbReference type="Proteomes" id="UP000279833">
    <property type="component" value="Unassembled WGS sequence"/>
</dbReference>
<protein>
    <submittedName>
        <fullName evidence="3">Transposase</fullName>
    </submittedName>
</protein>
<keyword evidence="2" id="KW-1185">Reference proteome</keyword>
<gene>
    <name evidence="1" type="ORF">SCUD_LOCUS15711</name>
</gene>
<reference evidence="1 2" key="2">
    <citation type="submission" date="2018-11" db="EMBL/GenBank/DDBJ databases">
        <authorList>
            <consortium name="Pathogen Informatics"/>
        </authorList>
    </citation>
    <scope>NUCLEOTIDE SEQUENCE [LARGE SCALE GENOMIC DNA]</scope>
    <source>
        <strain evidence="1">Dakar</strain>
        <strain evidence="2">Dakar, Senegal</strain>
    </source>
</reference>
<name>A0A183KKZ8_9TREM</name>
<sequence>MIFSFGLDINRRRPPRQTSDICGTMLAHRPIA</sequence>
<reference evidence="3" key="1">
    <citation type="submission" date="2016-06" db="UniProtKB">
        <authorList>
            <consortium name="WormBaseParasite"/>
        </authorList>
    </citation>
    <scope>IDENTIFICATION</scope>
</reference>
<proteinExistence type="predicted"/>
<dbReference type="WBParaSite" id="SCUD_0001571401-mRNA-1">
    <property type="protein sequence ID" value="SCUD_0001571401-mRNA-1"/>
    <property type="gene ID" value="SCUD_0001571401"/>
</dbReference>
<evidence type="ECO:0000313" key="1">
    <source>
        <dbReference type="EMBL" id="VDP59908.1"/>
    </source>
</evidence>
<evidence type="ECO:0000313" key="3">
    <source>
        <dbReference type="WBParaSite" id="SCUD_0001571401-mRNA-1"/>
    </source>
</evidence>